<organism evidence="1 2">
    <name type="scientific">Pararhizobium antarcticum</name>
    <dbReference type="NCBI Taxonomy" id="1798805"/>
    <lineage>
        <taxon>Bacteria</taxon>
        <taxon>Pseudomonadati</taxon>
        <taxon>Pseudomonadota</taxon>
        <taxon>Alphaproteobacteria</taxon>
        <taxon>Hyphomicrobiales</taxon>
        <taxon>Rhizobiaceae</taxon>
        <taxon>Rhizobium/Agrobacterium group</taxon>
        <taxon>Pararhizobium</taxon>
    </lineage>
</organism>
<dbReference type="EMBL" id="LSRP01000082">
    <property type="protein sequence ID" value="OJF97607.1"/>
    <property type="molecule type" value="Genomic_DNA"/>
</dbReference>
<keyword evidence="2" id="KW-1185">Reference proteome</keyword>
<comment type="caution">
    <text evidence="1">The sequence shown here is derived from an EMBL/GenBank/DDBJ whole genome shotgun (WGS) entry which is preliminary data.</text>
</comment>
<dbReference type="RefSeq" id="WP_071832981.1">
    <property type="nucleotide sequence ID" value="NZ_LSRP01000082.1"/>
</dbReference>
<gene>
    <name evidence="1" type="ORF">AX760_16740</name>
</gene>
<dbReference type="Proteomes" id="UP000182661">
    <property type="component" value="Unassembled WGS sequence"/>
</dbReference>
<dbReference type="AlphaFoldDB" id="A0A657LU94"/>
<accession>A0A657LU94</accession>
<reference evidence="1 2" key="1">
    <citation type="submission" date="2016-02" db="EMBL/GenBank/DDBJ databases">
        <title>Genome sequencing of a beta-galactosidase producing bacteria Rhizobium sp. 59.</title>
        <authorList>
            <person name="Wang D."/>
            <person name="Kot W."/>
            <person name="Qin Y."/>
            <person name="Hansen L."/>
            <person name="Naqvi K."/>
            <person name="Rensing C."/>
        </authorList>
    </citation>
    <scope>NUCLEOTIDE SEQUENCE [LARGE SCALE GENOMIC DNA]</scope>
    <source>
        <strain evidence="1 2">59</strain>
    </source>
</reference>
<dbReference type="OrthoDB" id="8410560at2"/>
<protein>
    <submittedName>
        <fullName evidence="1">Uncharacterized protein</fullName>
    </submittedName>
</protein>
<sequence length="130" mass="14220">MESKEISKGLSELVTAMLGKGLARPDASIVWPANSDLTILLSQARPGNNYAEDTFHYAKGKTIAVAFESARDCVDNLPSPEKARMQRFMKSLAGTIETGRECGIEVEFLTPLQETMKTLSNNILTDQRAA</sequence>
<name>A0A657LU94_9HYPH</name>
<proteinExistence type="predicted"/>
<evidence type="ECO:0000313" key="2">
    <source>
        <dbReference type="Proteomes" id="UP000182661"/>
    </source>
</evidence>
<evidence type="ECO:0000313" key="1">
    <source>
        <dbReference type="EMBL" id="OJF97607.1"/>
    </source>
</evidence>